<feature type="domain" description="PRC-barrel" evidence="1">
    <location>
        <begin position="7"/>
        <end position="46"/>
    </location>
</feature>
<name>L0EFY6_THECK</name>
<sequence length="177" mass="19957">MLSAQCLIGLPVFDEKTGHRAGKVLDLWFDEHWSLRGFLLKARRWWFKRYYDAALWESVTACGSDAILISDKGAVKRLEAAEIGRTFHTGQIRLKDLPVITDEGRQLGRVSDVYFQGFQGTPITGFELTDGFVSDLIEGRKRLKTPADPERMKLGENAILVPARCEHDLEAFVTESG</sequence>
<feature type="domain" description="PRC-barrel" evidence="1">
    <location>
        <begin position="94"/>
        <end position="163"/>
    </location>
</feature>
<protein>
    <recommendedName>
        <fullName evidence="1">PRC-barrel domain-containing protein</fullName>
    </recommendedName>
</protein>
<dbReference type="Proteomes" id="UP000010795">
    <property type="component" value="Chromosome"/>
</dbReference>
<dbReference type="HOGENOM" id="CLU_132076_0_0_9"/>
<proteinExistence type="predicted"/>
<reference evidence="3" key="1">
    <citation type="submission" date="2012-01" db="EMBL/GenBank/DDBJ databases">
        <title>Complete sequence of chromosome of Thermobacillus composti KWC4.</title>
        <authorList>
            <person name="Lucas S."/>
            <person name="Han J."/>
            <person name="Lapidus A."/>
            <person name="Cheng J.-F."/>
            <person name="Goodwin L."/>
            <person name="Pitluck S."/>
            <person name="Peters L."/>
            <person name="Ovchinnikova G."/>
            <person name="Teshima H."/>
            <person name="Detter J.C."/>
            <person name="Han C."/>
            <person name="Tapia R."/>
            <person name="Land M."/>
            <person name="Hauser L."/>
            <person name="Kyrpides N."/>
            <person name="Ivanova N."/>
            <person name="Pagani I."/>
            <person name="Anderson I."/>
            <person name="Woyke T."/>
        </authorList>
    </citation>
    <scope>NUCLEOTIDE SEQUENCE [LARGE SCALE GENOMIC DNA]</scope>
    <source>
        <strain evidence="3">DSM 18247 / JCM 13945 / KWC4</strain>
    </source>
</reference>
<evidence type="ECO:0000313" key="2">
    <source>
        <dbReference type="EMBL" id="AGA58596.1"/>
    </source>
</evidence>
<dbReference type="KEGG" id="tco:Theco_2492"/>
<accession>L0EFY6</accession>
<gene>
    <name evidence="2" type="ordered locus">Theco_2492</name>
</gene>
<keyword evidence="3" id="KW-1185">Reference proteome</keyword>
<dbReference type="STRING" id="717605.Theco_2492"/>
<dbReference type="SUPFAM" id="SSF50346">
    <property type="entry name" value="PRC-barrel domain"/>
    <property type="match status" value="1"/>
</dbReference>
<dbReference type="InterPro" id="IPR027275">
    <property type="entry name" value="PRC-brl_dom"/>
</dbReference>
<evidence type="ECO:0000313" key="3">
    <source>
        <dbReference type="Proteomes" id="UP000010795"/>
    </source>
</evidence>
<dbReference type="AlphaFoldDB" id="L0EFY6"/>
<dbReference type="eggNOG" id="COG3881">
    <property type="taxonomic scope" value="Bacteria"/>
</dbReference>
<dbReference type="Pfam" id="PF05239">
    <property type="entry name" value="PRC"/>
    <property type="match status" value="2"/>
</dbReference>
<dbReference type="InterPro" id="IPR011033">
    <property type="entry name" value="PRC_barrel-like_sf"/>
</dbReference>
<dbReference type="RefSeq" id="WP_015255340.1">
    <property type="nucleotide sequence ID" value="NC_019897.1"/>
</dbReference>
<dbReference type="Gene3D" id="2.30.30.240">
    <property type="entry name" value="PRC-barrel domain"/>
    <property type="match status" value="2"/>
</dbReference>
<evidence type="ECO:0000259" key="1">
    <source>
        <dbReference type="Pfam" id="PF05239"/>
    </source>
</evidence>
<dbReference type="OrthoDB" id="1707618at2"/>
<organism evidence="2 3">
    <name type="scientific">Thermobacillus composti (strain DSM 18247 / JCM 13945 / KWC4)</name>
    <dbReference type="NCBI Taxonomy" id="717605"/>
    <lineage>
        <taxon>Bacteria</taxon>
        <taxon>Bacillati</taxon>
        <taxon>Bacillota</taxon>
        <taxon>Bacilli</taxon>
        <taxon>Bacillales</taxon>
        <taxon>Paenibacillaceae</taxon>
        <taxon>Thermobacillus</taxon>
    </lineage>
</organism>
<dbReference type="EMBL" id="CP003255">
    <property type="protein sequence ID" value="AGA58596.1"/>
    <property type="molecule type" value="Genomic_DNA"/>
</dbReference>